<name>A0ABU3X272_9EURY</name>
<evidence type="ECO:0000313" key="2">
    <source>
        <dbReference type="Proteomes" id="UP001281203"/>
    </source>
</evidence>
<evidence type="ECO:0000313" key="1">
    <source>
        <dbReference type="EMBL" id="MDV2482056.1"/>
    </source>
</evidence>
<keyword evidence="2" id="KW-1185">Reference proteome</keyword>
<protein>
    <submittedName>
        <fullName evidence="1">Uncharacterized protein</fullName>
    </submittedName>
</protein>
<gene>
    <name evidence="1" type="ORF">F8E02_08625</name>
</gene>
<accession>A0ABU3X272</accession>
<reference evidence="1 2" key="1">
    <citation type="submission" date="2019-10" db="EMBL/GenBank/DDBJ databases">
        <title>Isolation and characterization of Methanoculleus sp. Wushi-C6 from a hot spring well.</title>
        <authorList>
            <person name="Chen S.-C."/>
            <person name="Lan Z.-H."/>
            <person name="You Y.-T."/>
            <person name="Lai M.-C."/>
        </authorList>
    </citation>
    <scope>NUCLEOTIDE SEQUENCE [LARGE SCALE GENOMIC DNA]</scope>
    <source>
        <strain evidence="1 2">Wushi-C6</strain>
    </source>
</reference>
<dbReference type="Proteomes" id="UP001281203">
    <property type="component" value="Unassembled WGS sequence"/>
</dbReference>
<dbReference type="RefSeq" id="WP_317065079.1">
    <property type="nucleotide sequence ID" value="NZ_WBKO01000001.1"/>
</dbReference>
<organism evidence="1 2">
    <name type="scientific">Methanoculleus caldifontis</name>
    <dbReference type="NCBI Taxonomy" id="2651577"/>
    <lineage>
        <taxon>Archaea</taxon>
        <taxon>Methanobacteriati</taxon>
        <taxon>Methanobacteriota</taxon>
        <taxon>Stenosarchaea group</taxon>
        <taxon>Methanomicrobia</taxon>
        <taxon>Methanomicrobiales</taxon>
        <taxon>Methanomicrobiaceae</taxon>
        <taxon>Methanoculleus</taxon>
    </lineage>
</organism>
<dbReference type="EMBL" id="WBKO01000001">
    <property type="protein sequence ID" value="MDV2482056.1"/>
    <property type="molecule type" value="Genomic_DNA"/>
</dbReference>
<sequence>MKNVDMTIEGSILTIRVDLAKEFGESKSGKSITVASTEGNVSVPEHEDIKIGLNIYRKK</sequence>
<comment type="caution">
    <text evidence="1">The sequence shown here is derived from an EMBL/GenBank/DDBJ whole genome shotgun (WGS) entry which is preliminary data.</text>
</comment>
<proteinExistence type="predicted"/>